<name>A0A7X0JCL4_9SPHN</name>
<dbReference type="AlphaFoldDB" id="A0A7X0JCL4"/>
<dbReference type="EMBL" id="JACHBT010000010">
    <property type="protein sequence ID" value="MBB6505154.1"/>
    <property type="molecule type" value="Genomic_DNA"/>
</dbReference>
<accession>A0A7X0JCL4</accession>
<proteinExistence type="predicted"/>
<evidence type="ECO:0008006" key="3">
    <source>
        <dbReference type="Google" id="ProtNLM"/>
    </source>
</evidence>
<comment type="caution">
    <text evidence="1">The sequence shown here is derived from an EMBL/GenBank/DDBJ whole genome shotgun (WGS) entry which is preliminary data.</text>
</comment>
<gene>
    <name evidence="1" type="ORF">F4693_002141</name>
</gene>
<sequence>MSALTADREAGMATLTRFVQAMFASVPPDVRRFLDIDAR</sequence>
<dbReference type="Proteomes" id="UP000522313">
    <property type="component" value="Unassembled WGS sequence"/>
</dbReference>
<reference evidence="1 2" key="2">
    <citation type="submission" date="2020-08" db="EMBL/GenBank/DDBJ databases">
        <authorList>
            <person name="Partida-Martinez L."/>
            <person name="Huntemann M."/>
            <person name="Clum A."/>
            <person name="Wang J."/>
            <person name="Palaniappan K."/>
            <person name="Ritter S."/>
            <person name="Chen I.-M."/>
            <person name="Stamatis D."/>
            <person name="Reddy T."/>
            <person name="O'Malley R."/>
            <person name="Daum C."/>
            <person name="Shapiro N."/>
            <person name="Ivanova N."/>
            <person name="Kyrpides N."/>
            <person name="Woyke T."/>
        </authorList>
    </citation>
    <scope>NUCLEOTIDE SEQUENCE [LARGE SCALE GENOMIC DNA]</scope>
    <source>
        <strain evidence="1 2">AS3.13</strain>
    </source>
</reference>
<protein>
    <recommendedName>
        <fullName evidence="3">Globin</fullName>
    </recommendedName>
</protein>
<evidence type="ECO:0000313" key="1">
    <source>
        <dbReference type="EMBL" id="MBB6505154.1"/>
    </source>
</evidence>
<organism evidence="1 2">
    <name type="scientific">Sphingomonas endophytica</name>
    <dbReference type="NCBI Taxonomy" id="869719"/>
    <lineage>
        <taxon>Bacteria</taxon>
        <taxon>Pseudomonadati</taxon>
        <taxon>Pseudomonadota</taxon>
        <taxon>Alphaproteobacteria</taxon>
        <taxon>Sphingomonadales</taxon>
        <taxon>Sphingomonadaceae</taxon>
        <taxon>Sphingomonas</taxon>
    </lineage>
</organism>
<reference evidence="1 2" key="1">
    <citation type="submission" date="2020-08" db="EMBL/GenBank/DDBJ databases">
        <title>The Agave Microbiome: Exploring the role of microbial communities in plant adaptations to desert environments.</title>
        <authorList>
            <person name="Partida-Martinez L.P."/>
        </authorList>
    </citation>
    <scope>NUCLEOTIDE SEQUENCE [LARGE SCALE GENOMIC DNA]</scope>
    <source>
        <strain evidence="1 2">AS3.13</strain>
    </source>
</reference>
<evidence type="ECO:0000313" key="2">
    <source>
        <dbReference type="Proteomes" id="UP000522313"/>
    </source>
</evidence>